<proteinExistence type="predicted"/>
<organism evidence="1 2">
    <name type="scientific">Dryococelus australis</name>
    <dbReference type="NCBI Taxonomy" id="614101"/>
    <lineage>
        <taxon>Eukaryota</taxon>
        <taxon>Metazoa</taxon>
        <taxon>Ecdysozoa</taxon>
        <taxon>Arthropoda</taxon>
        <taxon>Hexapoda</taxon>
        <taxon>Insecta</taxon>
        <taxon>Pterygota</taxon>
        <taxon>Neoptera</taxon>
        <taxon>Polyneoptera</taxon>
        <taxon>Phasmatodea</taxon>
        <taxon>Verophasmatodea</taxon>
        <taxon>Anareolatae</taxon>
        <taxon>Phasmatidae</taxon>
        <taxon>Eurycanthinae</taxon>
        <taxon>Dryococelus</taxon>
    </lineage>
</organism>
<reference evidence="1 2" key="1">
    <citation type="submission" date="2023-02" db="EMBL/GenBank/DDBJ databases">
        <title>LHISI_Scaffold_Assembly.</title>
        <authorList>
            <person name="Stuart O.P."/>
            <person name="Cleave R."/>
            <person name="Magrath M.J.L."/>
            <person name="Mikheyev A.S."/>
        </authorList>
    </citation>
    <scope>NUCLEOTIDE SEQUENCE [LARGE SCALE GENOMIC DNA]</scope>
    <source>
        <strain evidence="1">Daus_M_001</strain>
        <tissue evidence="1">Leg muscle</tissue>
    </source>
</reference>
<evidence type="ECO:0000313" key="1">
    <source>
        <dbReference type="EMBL" id="KAJ8897078.1"/>
    </source>
</evidence>
<protein>
    <submittedName>
        <fullName evidence="1">Uncharacterized protein</fullName>
    </submittedName>
</protein>
<dbReference type="EMBL" id="JARBHB010000001">
    <property type="protein sequence ID" value="KAJ8897078.1"/>
    <property type="molecule type" value="Genomic_DNA"/>
</dbReference>
<evidence type="ECO:0000313" key="2">
    <source>
        <dbReference type="Proteomes" id="UP001159363"/>
    </source>
</evidence>
<dbReference type="Proteomes" id="UP001159363">
    <property type="component" value="Chromosome 1"/>
</dbReference>
<gene>
    <name evidence="1" type="ORF">PR048_002424</name>
</gene>
<keyword evidence="2" id="KW-1185">Reference proteome</keyword>
<sequence length="714" mass="80896">MFATLRELVADIFSFAKKKKNIDHDERIARVQRRREAYMSLHHSYMQDTEQGLSSDVSYRAKFSEHSAFPGGVLQYEFEEGCIFSRDTSQLGIRPTAGAWKRTLELAKTRQWQRSDVYLGRGHRQGDTLETRRCLDFRGDYVAPAEARSELPSRRPLQRLPSQHEHRRSRVTFCRERVVTSRSCAVCAVRYLLFLRVVTSVSVIGESRSGEEDLVILTLQQGNPGIFSDAFEYKLNSNRMYVGVSDAIQATRRNGIRLSPWGGPTKRNISQLAVTSKAQDVLYRSIVSSRPVNAIYDRRVALRYIQINALTPSVNYVLSRRSSVKGDREPPACGFHSWSYYIFKLFVGLFCMHDATGKRSRMALRDLFGCSRTFKDPITKRGGAVVNHCPRIRVDVGSVPRPAIHIPASALRVPRCHPTEEYASLSRSFNDLQCLEDETLAHFYCFCHWTSVYTTRPVEPWVNMKQLIIKEVGLRVSNKKLNIKQVELEVNKKQLTMKPEETRVNMKQLIMKQGKLNMKQSALVVPQAPFSLSQVPASRRELSDASGSFRMLPNSPDAGCNLRRRLRSKRKRNAAALLWDDTGVCGINQCSAPLAKEIFAWPHGGGNVRSLSGTIPTCENLGATSPEIEPGLPWWEANEDVNMEQCWNEGAGETGYPRDNPLTREIVRCESHLRKSGVNRPGIEPGLPWWEASSLTAQPPCPPFTERLLLNVHT</sequence>
<comment type="caution">
    <text evidence="1">The sequence shown here is derived from an EMBL/GenBank/DDBJ whole genome shotgun (WGS) entry which is preliminary data.</text>
</comment>
<accession>A0ABQ9IK51</accession>
<name>A0ABQ9IK51_9NEOP</name>